<dbReference type="InterPro" id="IPR024980">
    <property type="entry name" value="DUF3886"/>
</dbReference>
<evidence type="ECO:0000256" key="1">
    <source>
        <dbReference type="SAM" id="MobiDB-lite"/>
    </source>
</evidence>
<reference evidence="2 3" key="1">
    <citation type="submission" date="2023-06" db="EMBL/GenBank/DDBJ databases">
        <title>Aquibacillus rhizosphaerae LR5S19.</title>
        <authorList>
            <person name="Sun J.-Q."/>
        </authorList>
    </citation>
    <scope>NUCLEOTIDE SEQUENCE [LARGE SCALE GENOMIC DNA]</scope>
    <source>
        <strain evidence="2 3">LR5S19</strain>
    </source>
</reference>
<gene>
    <name evidence="2" type="ORF">QQS35_09725</name>
</gene>
<accession>A0ABT7L685</accession>
<dbReference type="RefSeq" id="WP_285931861.1">
    <property type="nucleotide sequence ID" value="NZ_JASTZU010000034.1"/>
</dbReference>
<sequence length="77" mass="9548">MRKESNKKDDNKSTLKDRLDQDILSKLSSKKESMRKQQKEMEEQDRQKKLAERKRKEENISFEELFFESDMDWKKYK</sequence>
<evidence type="ECO:0000313" key="3">
    <source>
        <dbReference type="Proteomes" id="UP001235343"/>
    </source>
</evidence>
<feature type="region of interest" description="Disordered" evidence="1">
    <location>
        <begin position="1"/>
        <end position="55"/>
    </location>
</feature>
<keyword evidence="3" id="KW-1185">Reference proteome</keyword>
<protein>
    <submittedName>
        <fullName evidence="2">YqkE family protein</fullName>
    </submittedName>
</protein>
<dbReference type="Pfam" id="PF13025">
    <property type="entry name" value="DUF3886"/>
    <property type="match status" value="1"/>
</dbReference>
<comment type="caution">
    <text evidence="2">The sequence shown here is derived from an EMBL/GenBank/DDBJ whole genome shotgun (WGS) entry which is preliminary data.</text>
</comment>
<organism evidence="2 3">
    <name type="scientific">Aquibacillus rhizosphaerae</name>
    <dbReference type="NCBI Taxonomy" id="3051431"/>
    <lineage>
        <taxon>Bacteria</taxon>
        <taxon>Bacillati</taxon>
        <taxon>Bacillota</taxon>
        <taxon>Bacilli</taxon>
        <taxon>Bacillales</taxon>
        <taxon>Bacillaceae</taxon>
        <taxon>Aquibacillus</taxon>
    </lineage>
</organism>
<evidence type="ECO:0000313" key="2">
    <source>
        <dbReference type="EMBL" id="MDL4840727.1"/>
    </source>
</evidence>
<proteinExistence type="predicted"/>
<dbReference type="Proteomes" id="UP001235343">
    <property type="component" value="Unassembled WGS sequence"/>
</dbReference>
<name>A0ABT7L685_9BACI</name>
<dbReference type="EMBL" id="JASTZU010000034">
    <property type="protein sequence ID" value="MDL4840727.1"/>
    <property type="molecule type" value="Genomic_DNA"/>
</dbReference>